<evidence type="ECO:0000259" key="1">
    <source>
        <dbReference type="PROSITE" id="PS50011"/>
    </source>
</evidence>
<dbReference type="Gene3D" id="1.10.510.10">
    <property type="entry name" value="Transferase(Phosphotransferase) domain 1"/>
    <property type="match status" value="1"/>
</dbReference>
<name>A0A3G5AIW1_9VIRU</name>
<gene>
    <name evidence="2" type="ORF">Sylvanvirus2_30</name>
</gene>
<reference evidence="2" key="1">
    <citation type="submission" date="2018-10" db="EMBL/GenBank/DDBJ databases">
        <title>Hidden diversity of soil giant viruses.</title>
        <authorList>
            <person name="Schulz F."/>
            <person name="Alteio L."/>
            <person name="Goudeau D."/>
            <person name="Ryan E.M."/>
            <person name="Malmstrom R.R."/>
            <person name="Blanchard J."/>
            <person name="Woyke T."/>
        </authorList>
    </citation>
    <scope>NUCLEOTIDE SEQUENCE</scope>
    <source>
        <strain evidence="2">SYV1</strain>
    </source>
</reference>
<dbReference type="SMART" id="SM00220">
    <property type="entry name" value="S_TKc"/>
    <property type="match status" value="1"/>
</dbReference>
<dbReference type="GO" id="GO:0004672">
    <property type="term" value="F:protein kinase activity"/>
    <property type="evidence" value="ECO:0007669"/>
    <property type="project" value="InterPro"/>
</dbReference>
<protein>
    <submittedName>
        <fullName evidence="2">Casein kinase 1-like protein 5</fullName>
    </submittedName>
</protein>
<dbReference type="PROSITE" id="PS50011">
    <property type="entry name" value="PROTEIN_KINASE_DOM"/>
    <property type="match status" value="1"/>
</dbReference>
<dbReference type="InterPro" id="IPR000719">
    <property type="entry name" value="Prot_kinase_dom"/>
</dbReference>
<sequence length="359" mass="41044">MERILKIIGSNQEISVDYKECTEISNSNIEPGISETAIILGQSNTCVVLSGTIRVTGQRCALKIQTNWQKCLPLRHEHGVLTHIQCTKRSLNKEGMCGTQELISRIPCVMIWIPLIEEMPSRSMQSISILGIERFHGTLWDIIDTMEVMNPMHRNSLKHSTEGRLLYQHIAREGLSALSECAQAAVIHRDISPSNFMWRHEHGLYVSPLKTDVTQHSNNNYTSYLTSTLVLIDFGCATIVKPMNINEKNKNRKQKRISLDKVGTPMYRSVRAELGQEQSYNDDIEAFGFLLYRLWEGKFPVELKEDCIPKQDLLLKFKKTVCQLDSTPSHLKLYFQACRQADTQSSILPNYDKLKDLFI</sequence>
<dbReference type="SUPFAM" id="SSF56112">
    <property type="entry name" value="Protein kinase-like (PK-like)"/>
    <property type="match status" value="1"/>
</dbReference>
<accession>A0A3G5AIW1</accession>
<dbReference type="InterPro" id="IPR011009">
    <property type="entry name" value="Kinase-like_dom_sf"/>
</dbReference>
<keyword evidence="2" id="KW-0808">Transferase</keyword>
<dbReference type="PANTHER" id="PTHR11909">
    <property type="entry name" value="CASEIN KINASE-RELATED"/>
    <property type="match status" value="1"/>
</dbReference>
<dbReference type="EMBL" id="MK072508">
    <property type="protein sequence ID" value="AYV86534.1"/>
    <property type="molecule type" value="Genomic_DNA"/>
</dbReference>
<evidence type="ECO:0000313" key="2">
    <source>
        <dbReference type="EMBL" id="AYV86534.1"/>
    </source>
</evidence>
<feature type="domain" description="Protein kinase" evidence="1">
    <location>
        <begin position="34"/>
        <end position="359"/>
    </location>
</feature>
<organism evidence="2">
    <name type="scientific">Sylvanvirus sp</name>
    <dbReference type="NCBI Taxonomy" id="2487774"/>
    <lineage>
        <taxon>Viruses</taxon>
    </lineage>
</organism>
<dbReference type="Pfam" id="PF00069">
    <property type="entry name" value="Pkinase"/>
    <property type="match status" value="1"/>
</dbReference>
<proteinExistence type="predicted"/>
<keyword evidence="2" id="KW-0418">Kinase</keyword>
<dbReference type="GO" id="GO:0005524">
    <property type="term" value="F:ATP binding"/>
    <property type="evidence" value="ECO:0007669"/>
    <property type="project" value="InterPro"/>
</dbReference>
<dbReference type="InterPro" id="IPR050235">
    <property type="entry name" value="CK1_Ser-Thr_kinase"/>
</dbReference>